<dbReference type="GO" id="GO:0005739">
    <property type="term" value="C:mitochondrion"/>
    <property type="evidence" value="ECO:0007669"/>
    <property type="project" value="InterPro"/>
</dbReference>
<organism evidence="3 4">
    <name type="scientific">Filobasidium floriforme</name>
    <dbReference type="NCBI Taxonomy" id="5210"/>
    <lineage>
        <taxon>Eukaryota</taxon>
        <taxon>Fungi</taxon>
        <taxon>Dikarya</taxon>
        <taxon>Basidiomycota</taxon>
        <taxon>Agaricomycotina</taxon>
        <taxon>Tremellomycetes</taxon>
        <taxon>Filobasidiales</taxon>
        <taxon>Filobasidiaceae</taxon>
        <taxon>Filobasidium</taxon>
    </lineage>
</organism>
<keyword evidence="4" id="KW-1185">Reference proteome</keyword>
<evidence type="ECO:0000256" key="2">
    <source>
        <dbReference type="SAM" id="Phobius"/>
    </source>
</evidence>
<comment type="caution">
    <text evidence="3">The sequence shown here is derived from an EMBL/GenBank/DDBJ whole genome shotgun (WGS) entry which is preliminary data.</text>
</comment>
<reference evidence="3" key="1">
    <citation type="submission" date="2020-04" db="EMBL/GenBank/DDBJ databases">
        <title>Analysis of mating type loci in Filobasidium floriforme.</title>
        <authorList>
            <person name="Nowrousian M."/>
        </authorList>
    </citation>
    <scope>NUCLEOTIDE SEQUENCE</scope>
    <source>
        <strain evidence="3">CBS 6242</strain>
    </source>
</reference>
<dbReference type="Proteomes" id="UP000812966">
    <property type="component" value="Unassembled WGS sequence"/>
</dbReference>
<evidence type="ECO:0000256" key="1">
    <source>
        <dbReference type="SAM" id="MobiDB-lite"/>
    </source>
</evidence>
<gene>
    <name evidence="3" type="ORF">FFLO_04198</name>
</gene>
<dbReference type="EMBL" id="JABELV010000085">
    <property type="protein sequence ID" value="KAG7531688.1"/>
    <property type="molecule type" value="Genomic_DNA"/>
</dbReference>
<protein>
    <submittedName>
        <fullName evidence="3">Uncharacterized protein</fullName>
    </submittedName>
</protein>
<name>A0A8K0NPI5_9TREE</name>
<keyword evidence="2" id="KW-0812">Transmembrane</keyword>
<keyword evidence="2" id="KW-0472">Membrane</keyword>
<dbReference type="InterPro" id="IPR008699">
    <property type="entry name" value="NDUFB8"/>
</dbReference>
<dbReference type="PANTHER" id="PTHR12840:SF1">
    <property type="entry name" value="NADH DEHYDROGENASE [UBIQUINONE] 1 BETA SUBCOMPLEX SUBUNIT 8, MITOCHONDRIAL"/>
    <property type="match status" value="1"/>
</dbReference>
<proteinExistence type="predicted"/>
<dbReference type="PANTHER" id="PTHR12840">
    <property type="entry name" value="NADH-UBIQUINONE OXIDOREDUCTASE ASHI SUBUNIT"/>
    <property type="match status" value="1"/>
</dbReference>
<keyword evidence="2" id="KW-1133">Transmembrane helix</keyword>
<accession>A0A8K0NPI5</accession>
<dbReference type="AlphaFoldDB" id="A0A8K0NPI5"/>
<sequence>MFASRSVALRRAAIALPRTQARTIASTSARRAEVTPLQPLDVVEVSRNPGALPDPQLDGYPELPYVSLQRRVPKGWWDNQERRNFGETLHEQEDSLSMWSPDAHPMPASWALTQMIMAFTTMAGFGYLVYLTKMESPAAKRSYPYNGLEAELGGSADTPKGIAESIEEDA</sequence>
<feature type="transmembrane region" description="Helical" evidence="2">
    <location>
        <begin position="108"/>
        <end position="131"/>
    </location>
</feature>
<dbReference type="Pfam" id="PF05821">
    <property type="entry name" value="NDUF_B8"/>
    <property type="match status" value="1"/>
</dbReference>
<evidence type="ECO:0000313" key="3">
    <source>
        <dbReference type="EMBL" id="KAG7531688.1"/>
    </source>
</evidence>
<evidence type="ECO:0000313" key="4">
    <source>
        <dbReference type="Proteomes" id="UP000812966"/>
    </source>
</evidence>
<feature type="region of interest" description="Disordered" evidence="1">
    <location>
        <begin position="148"/>
        <end position="170"/>
    </location>
</feature>